<proteinExistence type="predicted"/>
<evidence type="ECO:0000313" key="1">
    <source>
        <dbReference type="EMBL" id="RHX90601.1"/>
    </source>
</evidence>
<dbReference type="InterPro" id="IPR012349">
    <property type="entry name" value="Split_barrel_FMN-bd"/>
</dbReference>
<reference evidence="2" key="1">
    <citation type="submission" date="2018-05" db="EMBL/GenBank/DDBJ databases">
        <title>Leptospira yasudae sp. nov. and Leptospira stimsonii sp. nov., two pathogenic species of the genus Leptospira isolated from environmental sources.</title>
        <authorList>
            <person name="Casanovas-Massana A."/>
            <person name="Hamond C."/>
            <person name="Santos L.A."/>
            <person name="Hacker K.P."/>
            <person name="Balassiano I."/>
            <person name="Medeiros M.A."/>
            <person name="Reis M.G."/>
            <person name="Ko A.I."/>
            <person name="Wunder E.A."/>
        </authorList>
    </citation>
    <scope>NUCLEOTIDE SEQUENCE [LARGE SCALE GENOMIC DNA]</scope>
    <source>
        <strain evidence="2">Yale</strain>
    </source>
</reference>
<dbReference type="OrthoDB" id="334393at2"/>
<evidence type="ECO:0000313" key="2">
    <source>
        <dbReference type="Proteomes" id="UP000265798"/>
    </source>
</evidence>
<dbReference type="Gene3D" id="2.30.110.10">
    <property type="entry name" value="Electron Transport, Fmn-binding Protein, Chain A"/>
    <property type="match status" value="1"/>
</dbReference>
<dbReference type="EMBL" id="QHCT01000002">
    <property type="protein sequence ID" value="RHX90601.1"/>
    <property type="molecule type" value="Genomic_DNA"/>
</dbReference>
<dbReference type="RefSeq" id="WP_118968251.1">
    <property type="nucleotide sequence ID" value="NZ_QHCT01000002.1"/>
</dbReference>
<protein>
    <submittedName>
        <fullName evidence="1">Uncharacterized protein</fullName>
    </submittedName>
</protein>
<accession>A0A396Z543</accession>
<name>A0A396Z543_9LEPT</name>
<dbReference type="AlphaFoldDB" id="A0A396Z543"/>
<organism evidence="1 2">
    <name type="scientific">Leptospira stimsonii</name>
    <dbReference type="NCBI Taxonomy" id="2202203"/>
    <lineage>
        <taxon>Bacteria</taxon>
        <taxon>Pseudomonadati</taxon>
        <taxon>Spirochaetota</taxon>
        <taxon>Spirochaetia</taxon>
        <taxon>Leptospirales</taxon>
        <taxon>Leptospiraceae</taxon>
        <taxon>Leptospira</taxon>
    </lineage>
</organism>
<sequence>MLSQEDLGEFSGPLSISIATRNADLKPHFARGFGIRYNENKTEITVLVPQVVAEACLEDIRENGLIATTVAHMSSFKTRQFKGTVKQVSDCSEEDYELMHQIRQAGSETSSLFFGPKAGEGWAKYKIKPAFAITFELSELFEQSPGAKAGEKLK</sequence>
<dbReference type="Proteomes" id="UP000265798">
    <property type="component" value="Unassembled WGS sequence"/>
</dbReference>
<gene>
    <name evidence="1" type="ORF">DLM75_09330</name>
</gene>
<comment type="caution">
    <text evidence="1">The sequence shown here is derived from an EMBL/GenBank/DDBJ whole genome shotgun (WGS) entry which is preliminary data.</text>
</comment>